<protein>
    <submittedName>
        <fullName evidence="1">Uncharacterized protein</fullName>
    </submittedName>
</protein>
<evidence type="ECO:0000313" key="1">
    <source>
        <dbReference type="EMBL" id="KAB0241738.1"/>
    </source>
</evidence>
<dbReference type="EMBL" id="SRLN01000012">
    <property type="protein sequence ID" value="KAB0241738.1"/>
    <property type="molecule type" value="Genomic_DNA"/>
</dbReference>
<dbReference type="RefSeq" id="WP_150977282.1">
    <property type="nucleotide sequence ID" value="NZ_SRLN01000012.1"/>
</dbReference>
<comment type="caution">
    <text evidence="1">The sequence shown here is derived from an EMBL/GenBank/DDBJ whole genome shotgun (WGS) entry which is preliminary data.</text>
</comment>
<evidence type="ECO:0000313" key="2">
    <source>
        <dbReference type="Proteomes" id="UP000325636"/>
    </source>
</evidence>
<organism evidence="1 2">
    <name type="scientific">Microcystis aeruginosa EAWAG127a</name>
    <dbReference type="NCBI Taxonomy" id="2529855"/>
    <lineage>
        <taxon>Bacteria</taxon>
        <taxon>Bacillati</taxon>
        <taxon>Cyanobacteriota</taxon>
        <taxon>Cyanophyceae</taxon>
        <taxon>Oscillatoriophycideae</taxon>
        <taxon>Chroococcales</taxon>
        <taxon>Microcystaceae</taxon>
        <taxon>Microcystis</taxon>
    </lineage>
</organism>
<dbReference type="AlphaFoldDB" id="A0A5J5LW38"/>
<gene>
    <name evidence="1" type="ORF">EZJ55_15420</name>
</gene>
<name>A0A5J5LW38_MICAE</name>
<accession>A0A5J5LW38</accession>
<proteinExistence type="predicted"/>
<reference evidence="2" key="1">
    <citation type="submission" date="2019-04" db="EMBL/GenBank/DDBJ databases">
        <title>Microviridin 1777: A Toxic Chymotrypsin Inhibitor Discovered by a Metabologenomic Approach.</title>
        <authorList>
            <person name="Sieber S."/>
            <person name="Grendelmeier S.M."/>
            <person name="Harris L.A."/>
            <person name="Mitchell D.A."/>
            <person name="Gademann K."/>
        </authorList>
    </citation>
    <scope>NUCLEOTIDE SEQUENCE [LARGE SCALE GENOMIC DNA]</scope>
    <source>
        <strain evidence="2">EAWAG127a</strain>
    </source>
</reference>
<sequence length="175" mass="20862">MKSVEPLCQLVEEYQQDVIPFEIQCLEKHYTKRDAFILMDCDGSKFTESRQRITTFIILKNTKFSRAFVEQWFNYAQDARIITEIPNTSGQPNYPGFKGNRHDQTIYSLLTKKYDLIGFRDPSQWGNALIPDYPNSTYDQIMDHTRHRQNPKTRSWLFRQLYKLSQKLEDEHIGR</sequence>
<dbReference type="Proteomes" id="UP000325636">
    <property type="component" value="Unassembled WGS sequence"/>
</dbReference>